<evidence type="ECO:0000259" key="9">
    <source>
        <dbReference type="Pfam" id="PF07885"/>
    </source>
</evidence>
<evidence type="ECO:0000256" key="5">
    <source>
        <dbReference type="ARBA" id="ARBA00023065"/>
    </source>
</evidence>
<feature type="transmembrane region" description="Helical" evidence="8">
    <location>
        <begin position="67"/>
        <end position="90"/>
    </location>
</feature>
<evidence type="ECO:0000256" key="8">
    <source>
        <dbReference type="SAM" id="Phobius"/>
    </source>
</evidence>
<feature type="transmembrane region" description="Helical" evidence="8">
    <location>
        <begin position="140"/>
        <end position="159"/>
    </location>
</feature>
<keyword evidence="5" id="KW-0406">Ion transport</keyword>
<organism evidence="10 11">
    <name type="scientific">Mycolicibacterium obuense</name>
    <dbReference type="NCBI Taxonomy" id="1807"/>
    <lineage>
        <taxon>Bacteria</taxon>
        <taxon>Bacillati</taxon>
        <taxon>Actinomycetota</taxon>
        <taxon>Actinomycetes</taxon>
        <taxon>Mycobacteriales</taxon>
        <taxon>Mycobacteriaceae</taxon>
        <taxon>Mycolicibacterium</taxon>
    </lineage>
</organism>
<dbReference type="GO" id="GO:0001508">
    <property type="term" value="P:action potential"/>
    <property type="evidence" value="ECO:0007669"/>
    <property type="project" value="TreeGrafter"/>
</dbReference>
<comment type="caution">
    <text evidence="10">The sequence shown here is derived from an EMBL/GenBank/DDBJ whole genome shotgun (WGS) entry which is preliminary data.</text>
</comment>
<dbReference type="PANTHER" id="PTHR11537">
    <property type="entry name" value="VOLTAGE-GATED POTASSIUM CHANNEL"/>
    <property type="match status" value="1"/>
</dbReference>
<name>A0A4V6PMX8_9MYCO</name>
<keyword evidence="2" id="KW-0813">Transport</keyword>
<evidence type="ECO:0000256" key="6">
    <source>
        <dbReference type="ARBA" id="ARBA00023136"/>
    </source>
</evidence>
<evidence type="ECO:0000256" key="2">
    <source>
        <dbReference type="ARBA" id="ARBA00022448"/>
    </source>
</evidence>
<keyword evidence="6 8" id="KW-0472">Membrane</keyword>
<dbReference type="GO" id="GO:0008076">
    <property type="term" value="C:voltage-gated potassium channel complex"/>
    <property type="evidence" value="ECO:0007669"/>
    <property type="project" value="InterPro"/>
</dbReference>
<dbReference type="EMBL" id="SDLP01000008">
    <property type="protein sequence ID" value="TDL04660.1"/>
    <property type="molecule type" value="Genomic_DNA"/>
</dbReference>
<evidence type="ECO:0000256" key="1">
    <source>
        <dbReference type="ARBA" id="ARBA00004141"/>
    </source>
</evidence>
<dbReference type="Pfam" id="PF07885">
    <property type="entry name" value="Ion_trans_2"/>
    <property type="match status" value="1"/>
</dbReference>
<evidence type="ECO:0000313" key="10">
    <source>
        <dbReference type="EMBL" id="TDL04660.1"/>
    </source>
</evidence>
<dbReference type="Proteomes" id="UP000294952">
    <property type="component" value="Unassembled WGS sequence"/>
</dbReference>
<dbReference type="AlphaFoldDB" id="A0A4V6PMX8"/>
<dbReference type="InterPro" id="IPR028325">
    <property type="entry name" value="VG_K_chnl"/>
</dbReference>
<evidence type="ECO:0000256" key="7">
    <source>
        <dbReference type="ARBA" id="ARBA00023303"/>
    </source>
</evidence>
<comment type="subcellular location">
    <subcellularLocation>
        <location evidence="1">Membrane</location>
        <topology evidence="1">Multi-pass membrane protein</topology>
    </subcellularLocation>
</comment>
<dbReference type="PANTHER" id="PTHR11537:SF254">
    <property type="entry name" value="POTASSIUM VOLTAGE-GATED CHANNEL PROTEIN SHAB"/>
    <property type="match status" value="1"/>
</dbReference>
<keyword evidence="4 8" id="KW-1133">Transmembrane helix</keyword>
<sequence length="274" mass="30236">MGEVKDFPGGRTTVRTIATRFRGVHGVETKLQAWERRAEWPLAIAALLFLAAYSVEVLALPAGAAAVAVHVVSVVTWAMFVVDYAVRLYLAEHRWRWFWRHLFDLAIVALPILRHLRLLRLVTLITVLNRAVGHAIRGRVAMYTVGGAVLLIYVSSLAVLQAERHYPDAHITHFGEALWWAMTTITTVGYGDLTPVSPTGRVIAVLLMIGGISLLGSITATLASWLVQRVADEDTAAQQVTTAHIDTLVQEIAQLREEVARLGDPAATRDRPDR</sequence>
<feature type="transmembrane region" description="Helical" evidence="8">
    <location>
        <begin position="102"/>
        <end position="128"/>
    </location>
</feature>
<protein>
    <submittedName>
        <fullName evidence="10">Ion transporter</fullName>
    </submittedName>
</protein>
<proteinExistence type="predicted"/>
<evidence type="ECO:0000313" key="11">
    <source>
        <dbReference type="Proteomes" id="UP000294952"/>
    </source>
</evidence>
<dbReference type="Gene3D" id="1.20.120.350">
    <property type="entry name" value="Voltage-gated potassium channels. Chain C"/>
    <property type="match status" value="1"/>
</dbReference>
<dbReference type="InterPro" id="IPR027359">
    <property type="entry name" value="Volt_channel_dom_sf"/>
</dbReference>
<dbReference type="SUPFAM" id="SSF81324">
    <property type="entry name" value="Voltage-gated potassium channels"/>
    <property type="match status" value="1"/>
</dbReference>
<dbReference type="GO" id="GO:0005249">
    <property type="term" value="F:voltage-gated potassium channel activity"/>
    <property type="evidence" value="ECO:0007669"/>
    <property type="project" value="InterPro"/>
</dbReference>
<feature type="transmembrane region" description="Helical" evidence="8">
    <location>
        <begin position="40"/>
        <end position="61"/>
    </location>
</feature>
<evidence type="ECO:0000256" key="4">
    <source>
        <dbReference type="ARBA" id="ARBA00022989"/>
    </source>
</evidence>
<accession>A0A4V6PMX8</accession>
<feature type="transmembrane region" description="Helical" evidence="8">
    <location>
        <begin position="202"/>
        <end position="227"/>
    </location>
</feature>
<dbReference type="InterPro" id="IPR013099">
    <property type="entry name" value="K_chnl_dom"/>
</dbReference>
<feature type="domain" description="Potassium channel" evidence="9">
    <location>
        <begin position="169"/>
        <end position="227"/>
    </location>
</feature>
<reference evidence="10 11" key="1">
    <citation type="submission" date="2019-01" db="EMBL/GenBank/DDBJ databases">
        <title>High-quality-draft genome sequences of five non-tuberculosis mycobacteriaceae isolated from a nosocomial environment.</title>
        <authorList>
            <person name="Tiago I."/>
            <person name="Alarico S."/>
            <person name="Pereira S.G."/>
            <person name="Coelho C."/>
            <person name="Maranha A."/>
            <person name="Empadinhas N."/>
        </authorList>
    </citation>
    <scope>NUCLEOTIDE SEQUENCE [LARGE SCALE GENOMIC DNA]</scope>
    <source>
        <strain evidence="10 11">22DIII</strain>
    </source>
</reference>
<evidence type="ECO:0000256" key="3">
    <source>
        <dbReference type="ARBA" id="ARBA00022692"/>
    </source>
</evidence>
<keyword evidence="7" id="KW-0407">Ion channel</keyword>
<keyword evidence="3 8" id="KW-0812">Transmembrane</keyword>
<dbReference type="Gene3D" id="1.20.5.110">
    <property type="match status" value="1"/>
</dbReference>
<dbReference type="Gene3D" id="1.10.287.70">
    <property type="match status" value="1"/>
</dbReference>
<gene>
    <name evidence="10" type="ORF">EUA04_23145</name>
</gene>
<feature type="transmembrane region" description="Helical" evidence="8">
    <location>
        <begin position="171"/>
        <end position="190"/>
    </location>
</feature>